<dbReference type="SUPFAM" id="SSF46785">
    <property type="entry name" value="Winged helix' DNA-binding domain"/>
    <property type="match status" value="1"/>
</dbReference>
<dbReference type="SUPFAM" id="SSF54909">
    <property type="entry name" value="Dimeric alpha+beta barrel"/>
    <property type="match status" value="1"/>
</dbReference>
<dbReference type="PROSITE" id="PS00519">
    <property type="entry name" value="HTH_ASNC_1"/>
    <property type="match status" value="1"/>
</dbReference>
<keyword evidence="2" id="KW-0238">DNA-binding</keyword>
<evidence type="ECO:0000313" key="5">
    <source>
        <dbReference type="EMBL" id="QUT05572.1"/>
    </source>
</evidence>
<dbReference type="InterPro" id="IPR019888">
    <property type="entry name" value="Tscrpt_reg_AsnC-like"/>
</dbReference>
<feature type="domain" description="HTH asnC-type" evidence="4">
    <location>
        <begin position="6"/>
        <end position="67"/>
    </location>
</feature>
<keyword evidence="6" id="KW-1185">Reference proteome</keyword>
<keyword evidence="1" id="KW-0805">Transcription regulation</keyword>
<dbReference type="KEGG" id="spph:KFK14_21860"/>
<dbReference type="GO" id="GO:0043200">
    <property type="term" value="P:response to amino acid"/>
    <property type="evidence" value="ECO:0007669"/>
    <property type="project" value="TreeGrafter"/>
</dbReference>
<dbReference type="InterPro" id="IPR000485">
    <property type="entry name" value="AsnC-type_HTH_dom"/>
</dbReference>
<proteinExistence type="predicted"/>
<dbReference type="InterPro" id="IPR036388">
    <property type="entry name" value="WH-like_DNA-bd_sf"/>
</dbReference>
<reference evidence="5" key="1">
    <citation type="submission" date="2021-04" db="EMBL/GenBank/DDBJ databases">
        <title>Isolation of p-tert-butylphenol degrading bacteria Sphingobium phenoxybenzoativorans Tas13 from active sludge.</title>
        <authorList>
            <person name="Li Y."/>
        </authorList>
    </citation>
    <scope>NUCLEOTIDE SEQUENCE</scope>
    <source>
        <strain evidence="5">Tas13</strain>
    </source>
</reference>
<dbReference type="InterPro" id="IPR011008">
    <property type="entry name" value="Dimeric_a/b-barrel"/>
</dbReference>
<dbReference type="Proteomes" id="UP000681425">
    <property type="component" value="Chromosome"/>
</dbReference>
<name>A0A975K8U8_9SPHN</name>
<dbReference type="PROSITE" id="PS50956">
    <property type="entry name" value="HTH_ASNC_2"/>
    <property type="match status" value="1"/>
</dbReference>
<dbReference type="Pfam" id="PF01037">
    <property type="entry name" value="AsnC_trans_reg"/>
    <property type="match status" value="1"/>
</dbReference>
<dbReference type="Pfam" id="PF13412">
    <property type="entry name" value="HTH_24"/>
    <property type="match status" value="1"/>
</dbReference>
<dbReference type="InterPro" id="IPR019885">
    <property type="entry name" value="Tscrpt_reg_HTH_AsnC-type_CS"/>
</dbReference>
<dbReference type="InterPro" id="IPR011991">
    <property type="entry name" value="ArsR-like_HTH"/>
</dbReference>
<accession>A0A975K8U8</accession>
<dbReference type="GO" id="GO:0043565">
    <property type="term" value="F:sequence-specific DNA binding"/>
    <property type="evidence" value="ECO:0007669"/>
    <property type="project" value="InterPro"/>
</dbReference>
<dbReference type="GO" id="GO:0005829">
    <property type="term" value="C:cytosol"/>
    <property type="evidence" value="ECO:0007669"/>
    <property type="project" value="TreeGrafter"/>
</dbReference>
<dbReference type="InterPro" id="IPR036390">
    <property type="entry name" value="WH_DNA-bd_sf"/>
</dbReference>
<keyword evidence="3" id="KW-0804">Transcription</keyword>
<evidence type="ECO:0000256" key="2">
    <source>
        <dbReference type="ARBA" id="ARBA00023125"/>
    </source>
</evidence>
<evidence type="ECO:0000313" key="6">
    <source>
        <dbReference type="Proteomes" id="UP000681425"/>
    </source>
</evidence>
<organism evidence="5 6">
    <name type="scientific">Sphingobium phenoxybenzoativorans</name>
    <dbReference type="NCBI Taxonomy" id="1592790"/>
    <lineage>
        <taxon>Bacteria</taxon>
        <taxon>Pseudomonadati</taxon>
        <taxon>Pseudomonadota</taxon>
        <taxon>Alphaproteobacteria</taxon>
        <taxon>Sphingomonadales</taxon>
        <taxon>Sphingomonadaceae</taxon>
        <taxon>Sphingobium</taxon>
    </lineage>
</organism>
<dbReference type="EMBL" id="CP073910">
    <property type="protein sequence ID" value="QUT05572.1"/>
    <property type="molecule type" value="Genomic_DNA"/>
</dbReference>
<gene>
    <name evidence="5" type="ORF">KFK14_21860</name>
</gene>
<dbReference type="CDD" id="cd00090">
    <property type="entry name" value="HTH_ARSR"/>
    <property type="match status" value="1"/>
</dbReference>
<dbReference type="PANTHER" id="PTHR30154">
    <property type="entry name" value="LEUCINE-RESPONSIVE REGULATORY PROTEIN"/>
    <property type="match status" value="1"/>
</dbReference>
<dbReference type="SMART" id="SM00344">
    <property type="entry name" value="HTH_ASNC"/>
    <property type="match status" value="1"/>
</dbReference>
<dbReference type="PRINTS" id="PR00033">
    <property type="entry name" value="HTHASNC"/>
</dbReference>
<sequence length="155" mass="17589">MPEIPLDAVDRKMLVELQLDGRMTNSQLSDKIGLSPSPCLRRLKQLEADGVITRYVALVDPDQLGLGVTAFVRVRLDQQDDRHLTIFEEAVAQFPEVMECYLMSGDADYQLRLIVENLKAFENFLRHKLTRIEGVSQLTTSFALRPVVYKTALPI</sequence>
<evidence type="ECO:0000256" key="3">
    <source>
        <dbReference type="ARBA" id="ARBA00023163"/>
    </source>
</evidence>
<dbReference type="AlphaFoldDB" id="A0A975K8U8"/>
<dbReference type="PANTHER" id="PTHR30154:SF34">
    <property type="entry name" value="TRANSCRIPTIONAL REGULATOR AZLB"/>
    <property type="match status" value="1"/>
</dbReference>
<dbReference type="GO" id="GO:0006355">
    <property type="term" value="P:regulation of DNA-templated transcription"/>
    <property type="evidence" value="ECO:0007669"/>
    <property type="project" value="UniProtKB-ARBA"/>
</dbReference>
<evidence type="ECO:0000256" key="1">
    <source>
        <dbReference type="ARBA" id="ARBA00023015"/>
    </source>
</evidence>
<dbReference type="Gene3D" id="3.30.70.920">
    <property type="match status" value="1"/>
</dbReference>
<protein>
    <submittedName>
        <fullName evidence="5">Lrp/AsnC family transcriptional regulator</fullName>
    </submittedName>
</protein>
<dbReference type="Gene3D" id="1.10.10.10">
    <property type="entry name" value="Winged helix-like DNA-binding domain superfamily/Winged helix DNA-binding domain"/>
    <property type="match status" value="1"/>
</dbReference>
<dbReference type="InterPro" id="IPR019887">
    <property type="entry name" value="Tscrpt_reg_AsnC/Lrp_C"/>
</dbReference>
<evidence type="ECO:0000259" key="4">
    <source>
        <dbReference type="PROSITE" id="PS50956"/>
    </source>
</evidence>